<dbReference type="SUPFAM" id="SSF50978">
    <property type="entry name" value="WD40 repeat-like"/>
    <property type="match status" value="1"/>
</dbReference>
<dbReference type="Gene3D" id="2.130.10.10">
    <property type="entry name" value="YVTN repeat-like/Quinoprotein amine dehydrogenase"/>
    <property type="match status" value="2"/>
</dbReference>
<dbReference type="EMBL" id="JAODUP010000238">
    <property type="protein sequence ID" value="KAK2155499.1"/>
    <property type="molecule type" value="Genomic_DNA"/>
</dbReference>
<sequence>MAMQENSRIIVQSDWDVALREDDGKTWVTYRNDATGKRVHGSIKCHAISSSGQPYVSATDGFSVEEISKKLLTVSYHNEDLAQACKFQAPHVTFATVHQLNKSVISMDVSPGGLAVSSDMQGNVNVWTTNNGEVRRQLCGHYGDVYTCRFFPSGVVILTGGADTQLKIWSAETGQCINDTCVVERGRNIVSVSRDGTARIWDCGSQTCVGVLGDLGGIVNGCSLGVTDREIDLLQPEQRPSNCPLQHIHESRAAILSLLPYRRGLFISTGDGSCFYISEDYKTDLELTGPDCDPVYRVVSDGSYLYSSCRDGLIRKYKPFL</sequence>
<dbReference type="AlphaFoldDB" id="A0AAD9N5X8"/>
<feature type="repeat" description="WD" evidence="5">
    <location>
        <begin position="138"/>
        <end position="179"/>
    </location>
</feature>
<dbReference type="PROSITE" id="PS50082">
    <property type="entry name" value="WD_REPEATS_2"/>
    <property type="match status" value="1"/>
</dbReference>
<evidence type="ECO:0000256" key="3">
    <source>
        <dbReference type="ARBA" id="ARBA00022942"/>
    </source>
</evidence>
<evidence type="ECO:0000256" key="2">
    <source>
        <dbReference type="ARBA" id="ARBA00022737"/>
    </source>
</evidence>
<keyword evidence="3" id="KW-0647">Proteasome</keyword>
<dbReference type="InterPro" id="IPR001680">
    <property type="entry name" value="WD40_rpt"/>
</dbReference>
<protein>
    <recommendedName>
        <fullName evidence="8">Proteasomal ATPase-associated factor 1</fullName>
    </recommendedName>
</protein>
<dbReference type="Proteomes" id="UP001208570">
    <property type="component" value="Unassembled WGS sequence"/>
</dbReference>
<dbReference type="PANTHER" id="PTHR19857:SF19">
    <property type="entry name" value="26S PROTEASOME REGULATORY SUBUNIT RPN14"/>
    <property type="match status" value="1"/>
</dbReference>
<evidence type="ECO:0000256" key="1">
    <source>
        <dbReference type="ARBA" id="ARBA00022574"/>
    </source>
</evidence>
<accession>A0AAD9N5X8</accession>
<dbReference type="SMART" id="SM00320">
    <property type="entry name" value="WD40"/>
    <property type="match status" value="4"/>
</dbReference>
<keyword evidence="1 5" id="KW-0853">WD repeat</keyword>
<dbReference type="InterPro" id="IPR036322">
    <property type="entry name" value="WD40_repeat_dom_sf"/>
</dbReference>
<proteinExistence type="inferred from homology"/>
<organism evidence="6 7">
    <name type="scientific">Paralvinella palmiformis</name>
    <dbReference type="NCBI Taxonomy" id="53620"/>
    <lineage>
        <taxon>Eukaryota</taxon>
        <taxon>Metazoa</taxon>
        <taxon>Spiralia</taxon>
        <taxon>Lophotrochozoa</taxon>
        <taxon>Annelida</taxon>
        <taxon>Polychaeta</taxon>
        <taxon>Sedentaria</taxon>
        <taxon>Canalipalpata</taxon>
        <taxon>Terebellida</taxon>
        <taxon>Terebelliformia</taxon>
        <taxon>Alvinellidae</taxon>
        <taxon>Paralvinella</taxon>
    </lineage>
</organism>
<evidence type="ECO:0000256" key="5">
    <source>
        <dbReference type="PROSITE-ProRule" id="PRU00221"/>
    </source>
</evidence>
<comment type="caution">
    <text evidence="6">The sequence shown here is derived from an EMBL/GenBank/DDBJ whole genome shotgun (WGS) entry which is preliminary data.</text>
</comment>
<evidence type="ECO:0000313" key="6">
    <source>
        <dbReference type="EMBL" id="KAK2155499.1"/>
    </source>
</evidence>
<evidence type="ECO:0000313" key="7">
    <source>
        <dbReference type="Proteomes" id="UP001208570"/>
    </source>
</evidence>
<dbReference type="PROSITE" id="PS50294">
    <property type="entry name" value="WD_REPEATS_REGION"/>
    <property type="match status" value="1"/>
</dbReference>
<keyword evidence="2" id="KW-0677">Repeat</keyword>
<gene>
    <name evidence="6" type="ORF">LSH36_238g02048</name>
</gene>
<reference evidence="6" key="1">
    <citation type="journal article" date="2023" name="Mol. Biol. Evol.">
        <title>Third-Generation Sequencing Reveals the Adaptive Role of the Epigenome in Three Deep-Sea Polychaetes.</title>
        <authorList>
            <person name="Perez M."/>
            <person name="Aroh O."/>
            <person name="Sun Y."/>
            <person name="Lan Y."/>
            <person name="Juniper S.K."/>
            <person name="Young C.R."/>
            <person name="Angers B."/>
            <person name="Qian P.Y."/>
        </authorList>
    </citation>
    <scope>NUCLEOTIDE SEQUENCE</scope>
    <source>
        <strain evidence="6">P08H-3</strain>
    </source>
</reference>
<comment type="similarity">
    <text evidence="4">Belongs to the WD repeat PAAF1/RPN14 family.</text>
</comment>
<keyword evidence="7" id="KW-1185">Reference proteome</keyword>
<dbReference type="InterPro" id="IPR015943">
    <property type="entry name" value="WD40/YVTN_repeat-like_dom_sf"/>
</dbReference>
<dbReference type="PANTHER" id="PTHR19857">
    <property type="entry name" value="MITOCHONDRIAL DIVISION PROTEIN 1-RELATED"/>
    <property type="match status" value="1"/>
</dbReference>
<dbReference type="Pfam" id="PF00400">
    <property type="entry name" value="WD40"/>
    <property type="match status" value="2"/>
</dbReference>
<dbReference type="GO" id="GO:0000502">
    <property type="term" value="C:proteasome complex"/>
    <property type="evidence" value="ECO:0007669"/>
    <property type="project" value="UniProtKB-KW"/>
</dbReference>
<dbReference type="InterPro" id="IPR051179">
    <property type="entry name" value="WD_repeat_multifunction"/>
</dbReference>
<name>A0AAD9N5X8_9ANNE</name>
<evidence type="ECO:0000256" key="4">
    <source>
        <dbReference type="ARBA" id="ARBA00038321"/>
    </source>
</evidence>
<evidence type="ECO:0008006" key="8">
    <source>
        <dbReference type="Google" id="ProtNLM"/>
    </source>
</evidence>